<reference evidence="2 3" key="1">
    <citation type="submission" date="2013-04" db="EMBL/GenBank/DDBJ databases">
        <title>Oceanococcus atlanticus 22II-S10r2 Genome Sequencing.</title>
        <authorList>
            <person name="Lai Q."/>
            <person name="Li G."/>
            <person name="Shao Z."/>
        </authorList>
    </citation>
    <scope>NUCLEOTIDE SEQUENCE [LARGE SCALE GENOMIC DNA]</scope>
    <source>
        <strain evidence="2 3">22II-S10r2</strain>
    </source>
</reference>
<dbReference type="CDD" id="cd01836">
    <property type="entry name" value="FeeA_FeeB_like"/>
    <property type="match status" value="1"/>
</dbReference>
<dbReference type="Gene3D" id="3.40.50.1110">
    <property type="entry name" value="SGNH hydrolase"/>
    <property type="match status" value="1"/>
</dbReference>
<dbReference type="PANTHER" id="PTHR30383">
    <property type="entry name" value="THIOESTERASE 1/PROTEASE 1/LYSOPHOSPHOLIPASE L1"/>
    <property type="match status" value="1"/>
</dbReference>
<accession>A0A1Y1SD07</accession>
<dbReference type="Pfam" id="PF13472">
    <property type="entry name" value="Lipase_GDSL_2"/>
    <property type="match status" value="1"/>
</dbReference>
<proteinExistence type="predicted"/>
<sequence length="233" mass="25091">MKQHIALALIGPMLYLQGRRVRQRTPQLPEPQGARIGTTGQGAALRLLIVGDSAAAGVGVADQQQALSGQLVAALAADHTVSWQLLARSGDTSAQLLDALADAPAQVVDVVVVSIGVNDVTALTSRRRWRANLRALVALLEGRFGRPLVVLTPVPPMHRFPALPQPLRWWLGLRAQALNRDMRRLADAHAAVSCVPIDYPADTQFMATDGFHPGARAYALWARHLARAITAPR</sequence>
<feature type="domain" description="SGNH hydrolase-type esterase" evidence="1">
    <location>
        <begin position="50"/>
        <end position="220"/>
    </location>
</feature>
<dbReference type="STRING" id="1317117.ATO7_07647"/>
<dbReference type="InterPro" id="IPR051532">
    <property type="entry name" value="Ester_Hydrolysis_Enzymes"/>
</dbReference>
<evidence type="ECO:0000313" key="3">
    <source>
        <dbReference type="Proteomes" id="UP000192342"/>
    </source>
</evidence>
<keyword evidence="3" id="KW-1185">Reference proteome</keyword>
<comment type="caution">
    <text evidence="2">The sequence shown here is derived from an EMBL/GenBank/DDBJ whole genome shotgun (WGS) entry which is preliminary data.</text>
</comment>
<dbReference type="AlphaFoldDB" id="A0A1Y1SD07"/>
<organism evidence="2 3">
    <name type="scientific">Oceanococcus atlanticus</name>
    <dbReference type="NCBI Taxonomy" id="1317117"/>
    <lineage>
        <taxon>Bacteria</taxon>
        <taxon>Pseudomonadati</taxon>
        <taxon>Pseudomonadota</taxon>
        <taxon>Gammaproteobacteria</taxon>
        <taxon>Chromatiales</taxon>
        <taxon>Oceanococcaceae</taxon>
        <taxon>Oceanococcus</taxon>
    </lineage>
</organism>
<name>A0A1Y1SD07_9GAMM</name>
<dbReference type="PANTHER" id="PTHR30383:SF24">
    <property type="entry name" value="THIOESTERASE 1_PROTEASE 1_LYSOPHOSPHOLIPASE L1"/>
    <property type="match status" value="1"/>
</dbReference>
<dbReference type="Proteomes" id="UP000192342">
    <property type="component" value="Unassembled WGS sequence"/>
</dbReference>
<dbReference type="SUPFAM" id="SSF52266">
    <property type="entry name" value="SGNH hydrolase"/>
    <property type="match status" value="1"/>
</dbReference>
<dbReference type="RefSeq" id="WP_146680225.1">
    <property type="nucleotide sequence ID" value="NZ_AQQV01000002.1"/>
</dbReference>
<dbReference type="InterPro" id="IPR036514">
    <property type="entry name" value="SGNH_hydro_sf"/>
</dbReference>
<dbReference type="EMBL" id="AQQV01000002">
    <property type="protein sequence ID" value="ORE86895.1"/>
    <property type="molecule type" value="Genomic_DNA"/>
</dbReference>
<gene>
    <name evidence="2" type="ORF">ATO7_07647</name>
</gene>
<dbReference type="InterPro" id="IPR013830">
    <property type="entry name" value="SGNH_hydro"/>
</dbReference>
<evidence type="ECO:0000259" key="1">
    <source>
        <dbReference type="Pfam" id="PF13472"/>
    </source>
</evidence>
<protein>
    <submittedName>
        <fullName evidence="2">G-D-S-L lipolytic protein</fullName>
    </submittedName>
</protein>
<dbReference type="OrthoDB" id="9804395at2"/>
<dbReference type="GO" id="GO:0004622">
    <property type="term" value="F:phosphatidylcholine lysophospholipase activity"/>
    <property type="evidence" value="ECO:0007669"/>
    <property type="project" value="TreeGrafter"/>
</dbReference>
<evidence type="ECO:0000313" key="2">
    <source>
        <dbReference type="EMBL" id="ORE86895.1"/>
    </source>
</evidence>